<dbReference type="EMBL" id="BONC01000006">
    <property type="protein sequence ID" value="GIF55262.1"/>
    <property type="molecule type" value="Genomic_DNA"/>
</dbReference>
<organism evidence="1 2">
    <name type="scientific">Asanoa iriomotensis</name>
    <dbReference type="NCBI Taxonomy" id="234613"/>
    <lineage>
        <taxon>Bacteria</taxon>
        <taxon>Bacillati</taxon>
        <taxon>Actinomycetota</taxon>
        <taxon>Actinomycetes</taxon>
        <taxon>Micromonosporales</taxon>
        <taxon>Micromonosporaceae</taxon>
        <taxon>Asanoa</taxon>
    </lineage>
</organism>
<evidence type="ECO:0000313" key="1">
    <source>
        <dbReference type="EMBL" id="GIF55262.1"/>
    </source>
</evidence>
<protein>
    <submittedName>
        <fullName evidence="1">Uncharacterized protein</fullName>
    </submittedName>
</protein>
<gene>
    <name evidence="1" type="ORF">Air01nite_13570</name>
</gene>
<dbReference type="Proteomes" id="UP000624325">
    <property type="component" value="Unassembled WGS sequence"/>
</dbReference>
<reference evidence="1 2" key="1">
    <citation type="submission" date="2021-01" db="EMBL/GenBank/DDBJ databases">
        <title>Whole genome shotgun sequence of Asanoa iriomotensis NBRC 100142.</title>
        <authorList>
            <person name="Komaki H."/>
            <person name="Tamura T."/>
        </authorList>
    </citation>
    <scope>NUCLEOTIDE SEQUENCE [LARGE SCALE GENOMIC DNA]</scope>
    <source>
        <strain evidence="1 2">NBRC 100142</strain>
    </source>
</reference>
<accession>A0ABQ4BXJ8</accession>
<evidence type="ECO:0000313" key="2">
    <source>
        <dbReference type="Proteomes" id="UP000624325"/>
    </source>
</evidence>
<comment type="caution">
    <text evidence="1">The sequence shown here is derived from an EMBL/GenBank/DDBJ whole genome shotgun (WGS) entry which is preliminary data.</text>
</comment>
<name>A0ABQ4BXJ8_9ACTN</name>
<sequence length="131" mass="14033">MGNRRHGVAALWYDGGSELATTALDRLKRDYGECRDLAERSVPDCCEVALEQGSVAVAVTSERSAWLAFRLLSNMVDRSDPDVLVIVTLNPDQLSKTLQAGPDGPAVAGLLSVGRLTISDILQKGDPLDLP</sequence>
<keyword evidence="2" id="KW-1185">Reference proteome</keyword>
<proteinExistence type="predicted"/>